<feature type="transmembrane region" description="Helical" evidence="2">
    <location>
        <begin position="564"/>
        <end position="586"/>
    </location>
</feature>
<gene>
    <name evidence="3" type="ORF">MOPEL_071_00420</name>
</gene>
<keyword evidence="2" id="KW-0812">Transmembrane</keyword>
<feature type="transmembrane region" description="Helical" evidence="2">
    <location>
        <begin position="446"/>
        <end position="462"/>
    </location>
</feature>
<feature type="transmembrane region" description="Helical" evidence="2">
    <location>
        <begin position="211"/>
        <end position="228"/>
    </location>
</feature>
<dbReference type="Proteomes" id="UP000004367">
    <property type="component" value="Unassembled WGS sequence"/>
</dbReference>
<dbReference type="AlphaFoldDB" id="H5URG8"/>
<feature type="compositionally biased region" description="Pro residues" evidence="1">
    <location>
        <begin position="83"/>
        <end position="93"/>
    </location>
</feature>
<dbReference type="OrthoDB" id="3729996at2"/>
<feature type="transmembrane region" description="Helical" evidence="2">
    <location>
        <begin position="392"/>
        <end position="409"/>
    </location>
</feature>
<feature type="transmembrane region" description="Helical" evidence="2">
    <location>
        <begin position="288"/>
        <end position="308"/>
    </location>
</feature>
<feature type="transmembrane region" description="Helical" evidence="2">
    <location>
        <begin position="620"/>
        <end position="640"/>
    </location>
</feature>
<name>H5URG8_9MICO</name>
<feature type="transmembrane region" description="Helical" evidence="2">
    <location>
        <begin position="314"/>
        <end position="332"/>
    </location>
</feature>
<feature type="transmembrane region" description="Helical" evidence="2">
    <location>
        <begin position="646"/>
        <end position="663"/>
    </location>
</feature>
<keyword evidence="2" id="KW-1133">Transmembrane helix</keyword>
<dbReference type="STRING" id="1089455.MOPEL_071_00420"/>
<feature type="transmembrane region" description="Helical" evidence="2">
    <location>
        <begin position="491"/>
        <end position="511"/>
    </location>
</feature>
<protein>
    <recommendedName>
        <fullName evidence="5">DUF2339 domain-containing protein</fullName>
    </recommendedName>
</protein>
<organism evidence="3 4">
    <name type="scientific">Mobilicoccus pelagius NBRC 104925</name>
    <dbReference type="NCBI Taxonomy" id="1089455"/>
    <lineage>
        <taxon>Bacteria</taxon>
        <taxon>Bacillati</taxon>
        <taxon>Actinomycetota</taxon>
        <taxon>Actinomycetes</taxon>
        <taxon>Micrococcales</taxon>
        <taxon>Dermatophilaceae</taxon>
        <taxon>Mobilicoccus</taxon>
    </lineage>
</organism>
<reference evidence="3 4" key="1">
    <citation type="submission" date="2012-02" db="EMBL/GenBank/DDBJ databases">
        <title>Whole genome shotgun sequence of Mobilicoccus pelagius NBRC 104925.</title>
        <authorList>
            <person name="Yoshida Y."/>
            <person name="Hosoyama A."/>
            <person name="Tsuchikane K."/>
            <person name="Katsumata H."/>
            <person name="Yamazaki S."/>
            <person name="Fujita N."/>
        </authorList>
    </citation>
    <scope>NUCLEOTIDE SEQUENCE [LARGE SCALE GENOMIC DNA]</scope>
    <source>
        <strain evidence="3 4">NBRC 104925</strain>
    </source>
</reference>
<feature type="compositionally biased region" description="Low complexity" evidence="1">
    <location>
        <begin position="691"/>
        <end position="702"/>
    </location>
</feature>
<feature type="transmembrane region" description="Helical" evidence="2">
    <location>
        <begin position="260"/>
        <end position="281"/>
    </location>
</feature>
<feature type="region of interest" description="Disordered" evidence="1">
    <location>
        <begin position="41"/>
        <end position="168"/>
    </location>
</feature>
<keyword evidence="4" id="KW-1185">Reference proteome</keyword>
<evidence type="ECO:0000256" key="1">
    <source>
        <dbReference type="SAM" id="MobiDB-lite"/>
    </source>
</evidence>
<feature type="transmembrane region" description="Helical" evidence="2">
    <location>
        <begin position="179"/>
        <end position="205"/>
    </location>
</feature>
<feature type="transmembrane region" description="Helical" evidence="2">
    <location>
        <begin position="592"/>
        <end position="611"/>
    </location>
</feature>
<feature type="transmembrane region" description="Helical" evidence="2">
    <location>
        <begin position="468"/>
        <end position="484"/>
    </location>
</feature>
<feature type="transmembrane region" description="Helical" evidence="2">
    <location>
        <begin position="235"/>
        <end position="254"/>
    </location>
</feature>
<evidence type="ECO:0008006" key="5">
    <source>
        <dbReference type="Google" id="ProtNLM"/>
    </source>
</evidence>
<proteinExistence type="predicted"/>
<feature type="transmembrane region" description="Helical" evidence="2">
    <location>
        <begin position="517"/>
        <end position="543"/>
    </location>
</feature>
<dbReference type="EMBL" id="BAFE01000051">
    <property type="protein sequence ID" value="GAB48326.1"/>
    <property type="molecule type" value="Genomic_DNA"/>
</dbReference>
<feature type="transmembrane region" description="Helical" evidence="2">
    <location>
        <begin position="421"/>
        <end position="439"/>
    </location>
</feature>
<evidence type="ECO:0000256" key="2">
    <source>
        <dbReference type="SAM" id="Phobius"/>
    </source>
</evidence>
<feature type="transmembrane region" description="Helical" evidence="2">
    <location>
        <begin position="366"/>
        <end position="385"/>
    </location>
</feature>
<feature type="compositionally biased region" description="Low complexity" evidence="1">
    <location>
        <begin position="146"/>
        <end position="155"/>
    </location>
</feature>
<keyword evidence="2" id="KW-0472">Membrane</keyword>
<dbReference type="RefSeq" id="WP_009482224.1">
    <property type="nucleotide sequence ID" value="NZ_BAFE01000051.1"/>
</dbReference>
<feature type="compositionally biased region" description="Gly residues" evidence="1">
    <location>
        <begin position="703"/>
        <end position="715"/>
    </location>
</feature>
<feature type="transmembrane region" description="Helical" evidence="2">
    <location>
        <begin position="339"/>
        <end position="360"/>
    </location>
</feature>
<evidence type="ECO:0000313" key="3">
    <source>
        <dbReference type="EMBL" id="GAB48326.1"/>
    </source>
</evidence>
<feature type="region of interest" description="Disordered" evidence="1">
    <location>
        <begin position="664"/>
        <end position="724"/>
    </location>
</feature>
<accession>H5URG8</accession>
<comment type="caution">
    <text evidence="3">The sequence shown here is derived from an EMBL/GenBank/DDBJ whole genome shotgun (WGS) entry which is preliminary data.</text>
</comment>
<evidence type="ECO:0000313" key="4">
    <source>
        <dbReference type="Proteomes" id="UP000004367"/>
    </source>
</evidence>
<sequence>MPPPTTSPHATDPLGVLVTEVCALRRQFEAVSVALGVPPVTCDPATDSEVPDGHRPAAAPAGDAARRVSSLIAGAASTDPSTPAAPPAEPWVPPTAAVSPRTADRTTDEPADTAGTESSDVWRRTAPAKRSTPARPAVMPRPRLRSASASASASAHTRPTETPARPVGGGASVFTPARLLAAGGAIVTILGVGFLLAVAIAAGLFGPVPRVLSLVALSVVLGAVATKVRSGNPEAGVALASTSAAAGFGVVVAATTLYHWFPPLVGIGAGLAMSVAGAAVAHRWRSELLACLLQIEVFVVLPIVLVPLDAGARVQLLLFSTLAYAPVIRLVHEHRWLRLFRVAAAILLVVALVALLTLPAVADVGIGWAGLASSWMVVLLVVAHAAHVDEPVVTSAGLVASVLAAATLHDRVDQAGPGWGDAPLTVALALVLGVAAWRYGGRVRGVLTIGAAVHLLLGTGFLDTSPGTVTALVALEALLLLAAARRGRSPHLVVTSVVFTALSLIGSATLVRPVSVVWAAFEAGSGTATGVALGVLLGATAVLHLRSRRILPLPGVNESTRCAVAALLGLYGGSIALVSLGTLPGATSTGVMFANVGVTVLWVVGALAMILTPRVGLTRVGYAVLALAVGKLFLADLHAVSGVLRAVLFVFTGLALIAASSGMRRTTSTDPGRSGGSPVEATETPGTVGEGPPAQDVAAAPGGAAGQGEFPGGEAGAPQRGADD</sequence>
<dbReference type="eggNOG" id="COG5373">
    <property type="taxonomic scope" value="Bacteria"/>
</dbReference>